<evidence type="ECO:0000313" key="5">
    <source>
        <dbReference type="EMBL" id="EHO66119.1"/>
    </source>
</evidence>
<dbReference type="PROSITE" id="PS50935">
    <property type="entry name" value="SSB"/>
    <property type="match status" value="1"/>
</dbReference>
<gene>
    <name evidence="5" type="ORF">HMPREF9944_02444</name>
</gene>
<name>H1HQJ5_9BACT</name>
<sequence>MLIGNVGKEPDVRYYDQDQAVAQFPLATTERGYTLQNGTKVPEHTDWHTITVWRGLAKIVEKYVHKGDKLYIEGRIRYRSYDDQKGQRRYVTEILAENMELLTPKPVANDKDTVSPESQAQPQDNSQEATTSPEDNSALPF</sequence>
<dbReference type="PATRIC" id="fig|999422.3.peg.2559"/>
<keyword evidence="1 2" id="KW-0238">DNA-binding</keyword>
<dbReference type="InterPro" id="IPR012340">
    <property type="entry name" value="NA-bd_OB-fold"/>
</dbReference>
<reference evidence="5 6" key="1">
    <citation type="submission" date="2011-12" db="EMBL/GenBank/DDBJ databases">
        <title>The Genome Sequence of Prevotella maculosa OT 289.</title>
        <authorList>
            <consortium name="The Broad Institute Genome Sequencing Platform"/>
            <person name="Earl A."/>
            <person name="Ward D."/>
            <person name="Feldgarden M."/>
            <person name="Gevers D."/>
            <person name="Izard J."/>
            <person name="Blanton J.M."/>
            <person name="Mathney J."/>
            <person name="Tanner A.C."/>
            <person name="Dewhirst F.E."/>
            <person name="Young S.K."/>
            <person name="Zeng Q."/>
            <person name="Gargeya S."/>
            <person name="Fitzgerald M."/>
            <person name="Haas B."/>
            <person name="Abouelleil A."/>
            <person name="Alvarado L."/>
            <person name="Arachchi H.M."/>
            <person name="Berlin A."/>
            <person name="Chapman S.B."/>
            <person name="Gearin G."/>
            <person name="Goldberg J."/>
            <person name="Griggs A."/>
            <person name="Gujja S."/>
            <person name="Hansen M."/>
            <person name="Heiman D."/>
            <person name="Howarth C."/>
            <person name="Larimer J."/>
            <person name="Lui A."/>
            <person name="MacDonald P.J.P."/>
            <person name="McCowen C."/>
            <person name="Montmayeur A."/>
            <person name="Murphy C."/>
            <person name="Neiman D."/>
            <person name="Pearson M."/>
            <person name="Priest M."/>
            <person name="Roberts A."/>
            <person name="Saif S."/>
            <person name="Shea T."/>
            <person name="Sisk P."/>
            <person name="Stolte C."/>
            <person name="Sykes S."/>
            <person name="Wortman J."/>
            <person name="Nusbaum C."/>
            <person name="Birren B."/>
        </authorList>
    </citation>
    <scope>NUCLEOTIDE SEQUENCE [LARGE SCALE GENOMIC DNA]</scope>
    <source>
        <strain evidence="5 6">OT 289</strain>
    </source>
</reference>
<accession>H1HQJ5</accession>
<keyword evidence="6" id="KW-1185">Reference proteome</keyword>
<protein>
    <recommendedName>
        <fullName evidence="2 3">Single-stranded DNA-binding protein</fullName>
        <shortName evidence="2">SSB</shortName>
    </recommendedName>
</protein>
<dbReference type="SUPFAM" id="SSF50249">
    <property type="entry name" value="Nucleic acid-binding proteins"/>
    <property type="match status" value="1"/>
</dbReference>
<dbReference type="InterPro" id="IPR000424">
    <property type="entry name" value="Primosome_PriB/ssb"/>
</dbReference>
<organism evidence="5 6">
    <name type="scientific">Segatella maculosa OT 289</name>
    <dbReference type="NCBI Taxonomy" id="999422"/>
    <lineage>
        <taxon>Bacteria</taxon>
        <taxon>Pseudomonadati</taxon>
        <taxon>Bacteroidota</taxon>
        <taxon>Bacteroidia</taxon>
        <taxon>Bacteroidales</taxon>
        <taxon>Prevotellaceae</taxon>
        <taxon>Segatella</taxon>
    </lineage>
</organism>
<evidence type="ECO:0000256" key="1">
    <source>
        <dbReference type="ARBA" id="ARBA00023125"/>
    </source>
</evidence>
<dbReference type="HAMAP" id="MF_00984">
    <property type="entry name" value="SSB"/>
    <property type="match status" value="1"/>
</dbReference>
<evidence type="ECO:0000256" key="3">
    <source>
        <dbReference type="PIRNR" id="PIRNR002070"/>
    </source>
</evidence>
<dbReference type="Proteomes" id="UP000003167">
    <property type="component" value="Unassembled WGS sequence"/>
</dbReference>
<dbReference type="PANTHER" id="PTHR10302:SF27">
    <property type="entry name" value="SINGLE-STRANDED DNA-BINDING PROTEIN"/>
    <property type="match status" value="1"/>
</dbReference>
<dbReference type="CDD" id="cd04496">
    <property type="entry name" value="SSB_OBF"/>
    <property type="match status" value="1"/>
</dbReference>
<dbReference type="PIRSF" id="PIRSF002070">
    <property type="entry name" value="SSB"/>
    <property type="match status" value="1"/>
</dbReference>
<comment type="caution">
    <text evidence="5">The sequence shown here is derived from an EMBL/GenBank/DDBJ whole genome shotgun (WGS) entry which is preliminary data.</text>
</comment>
<dbReference type="PANTHER" id="PTHR10302">
    <property type="entry name" value="SINGLE-STRANDED DNA-BINDING PROTEIN"/>
    <property type="match status" value="1"/>
</dbReference>
<dbReference type="GO" id="GO:0009295">
    <property type="term" value="C:nucleoid"/>
    <property type="evidence" value="ECO:0007669"/>
    <property type="project" value="TreeGrafter"/>
</dbReference>
<dbReference type="STRING" id="999422.HMPREF9944_02444"/>
<dbReference type="GO" id="GO:0006260">
    <property type="term" value="P:DNA replication"/>
    <property type="evidence" value="ECO:0007669"/>
    <property type="project" value="InterPro"/>
</dbReference>
<evidence type="ECO:0000256" key="4">
    <source>
        <dbReference type="SAM" id="MobiDB-lite"/>
    </source>
</evidence>
<dbReference type="NCBIfam" id="TIGR00621">
    <property type="entry name" value="ssb"/>
    <property type="match status" value="1"/>
</dbReference>
<evidence type="ECO:0000313" key="6">
    <source>
        <dbReference type="Proteomes" id="UP000003167"/>
    </source>
</evidence>
<dbReference type="EMBL" id="AGEK01000045">
    <property type="protein sequence ID" value="EHO66119.1"/>
    <property type="molecule type" value="Genomic_DNA"/>
</dbReference>
<dbReference type="InterPro" id="IPR011344">
    <property type="entry name" value="ssDNA-bd"/>
</dbReference>
<evidence type="ECO:0000256" key="2">
    <source>
        <dbReference type="HAMAP-Rule" id="MF_00984"/>
    </source>
</evidence>
<dbReference type="AlphaFoldDB" id="H1HQJ5"/>
<dbReference type="GO" id="GO:0003697">
    <property type="term" value="F:single-stranded DNA binding"/>
    <property type="evidence" value="ECO:0007669"/>
    <property type="project" value="UniProtKB-UniRule"/>
</dbReference>
<dbReference type="HOGENOM" id="CLU_078758_2_0_10"/>
<comment type="caution">
    <text evidence="2">Lacks conserved residue(s) required for the propagation of feature annotation.</text>
</comment>
<proteinExistence type="inferred from homology"/>
<comment type="subunit">
    <text evidence="2">Homotetramer.</text>
</comment>
<dbReference type="Pfam" id="PF00436">
    <property type="entry name" value="SSB"/>
    <property type="match status" value="1"/>
</dbReference>
<feature type="compositionally biased region" description="Polar residues" evidence="4">
    <location>
        <begin position="115"/>
        <end position="135"/>
    </location>
</feature>
<dbReference type="Gene3D" id="2.40.50.140">
    <property type="entry name" value="Nucleic acid-binding proteins"/>
    <property type="match status" value="1"/>
</dbReference>
<feature type="region of interest" description="Disordered" evidence="4">
    <location>
        <begin position="102"/>
        <end position="141"/>
    </location>
</feature>